<sequence length="85" mass="8482">MMKTLTRITPCALALTLLLAGCGSGGGGDSGSVTTPPPAPPPVAMLDAFYSAVLAIIATSPEDKEPVEIDSVAVTTPDNTDPVAN</sequence>
<name>A0A7X4HA44_9BURK</name>
<feature type="chain" id="PRO_5030597267" evidence="2">
    <location>
        <begin position="28"/>
        <end position="85"/>
    </location>
</feature>
<protein>
    <submittedName>
        <fullName evidence="3">Uncharacterized protein</fullName>
    </submittedName>
</protein>
<keyword evidence="2" id="KW-0732">Signal</keyword>
<proteinExistence type="predicted"/>
<dbReference type="AlphaFoldDB" id="A0A7X4HA44"/>
<comment type="caution">
    <text evidence="3">The sequence shown here is derived from an EMBL/GenBank/DDBJ whole genome shotgun (WGS) entry which is preliminary data.</text>
</comment>
<reference evidence="3 4" key="1">
    <citation type="submission" date="2019-12" db="EMBL/GenBank/DDBJ databases">
        <title>Novel species isolated from a subtropical stream in China.</title>
        <authorList>
            <person name="Lu H."/>
        </authorList>
    </citation>
    <scope>NUCLEOTIDE SEQUENCE [LARGE SCALE GENOMIC DNA]</scope>
    <source>
        <strain evidence="3 4">FT127W</strain>
    </source>
</reference>
<evidence type="ECO:0000256" key="2">
    <source>
        <dbReference type="SAM" id="SignalP"/>
    </source>
</evidence>
<evidence type="ECO:0000313" key="4">
    <source>
        <dbReference type="Proteomes" id="UP000450676"/>
    </source>
</evidence>
<evidence type="ECO:0000256" key="1">
    <source>
        <dbReference type="SAM" id="MobiDB-lite"/>
    </source>
</evidence>
<keyword evidence="4" id="KW-1185">Reference proteome</keyword>
<feature type="region of interest" description="Disordered" evidence="1">
    <location>
        <begin position="65"/>
        <end position="85"/>
    </location>
</feature>
<feature type="signal peptide" evidence="2">
    <location>
        <begin position="1"/>
        <end position="27"/>
    </location>
</feature>
<accession>A0A7X4HA44</accession>
<gene>
    <name evidence="3" type="ORF">GTP77_04245</name>
</gene>
<dbReference type="EMBL" id="WWCU01000003">
    <property type="protein sequence ID" value="MYN06542.1"/>
    <property type="molecule type" value="Genomic_DNA"/>
</dbReference>
<evidence type="ECO:0000313" key="3">
    <source>
        <dbReference type="EMBL" id="MYN06542.1"/>
    </source>
</evidence>
<dbReference type="PROSITE" id="PS51257">
    <property type="entry name" value="PROKAR_LIPOPROTEIN"/>
    <property type="match status" value="1"/>
</dbReference>
<dbReference type="RefSeq" id="WP_161070930.1">
    <property type="nucleotide sequence ID" value="NZ_WWCU01000003.1"/>
</dbReference>
<organism evidence="3 4">
    <name type="scientific">Pseudoduganella aquatica</name>
    <dbReference type="NCBI Taxonomy" id="2660641"/>
    <lineage>
        <taxon>Bacteria</taxon>
        <taxon>Pseudomonadati</taxon>
        <taxon>Pseudomonadota</taxon>
        <taxon>Betaproteobacteria</taxon>
        <taxon>Burkholderiales</taxon>
        <taxon>Oxalobacteraceae</taxon>
        <taxon>Telluria group</taxon>
        <taxon>Pseudoduganella</taxon>
    </lineage>
</organism>
<dbReference type="Proteomes" id="UP000450676">
    <property type="component" value="Unassembled WGS sequence"/>
</dbReference>